<dbReference type="AlphaFoldDB" id="A0A5T0RFB2"/>
<sequence>MRELSLATFKLLNSVFKTKTAHFNGFLELDFKNKPKLKKQSFKRKKKMTSKQKVKFWENTLKMPTLFLIIKAM</sequence>
<dbReference type="EMBL" id="AACEQH010000004">
    <property type="protein sequence ID" value="EAK2500392.1"/>
    <property type="molecule type" value="Genomic_DNA"/>
</dbReference>
<name>A0A5T0RFB2_CAMCO</name>
<dbReference type="RefSeq" id="WP_057037754.1">
    <property type="nucleotide sequence ID" value="NZ_JAAMWE010000007.1"/>
</dbReference>
<organism evidence="1">
    <name type="scientific">Campylobacter coli</name>
    <dbReference type="NCBI Taxonomy" id="195"/>
    <lineage>
        <taxon>Bacteria</taxon>
        <taxon>Pseudomonadati</taxon>
        <taxon>Campylobacterota</taxon>
        <taxon>Epsilonproteobacteria</taxon>
        <taxon>Campylobacterales</taxon>
        <taxon>Campylobacteraceae</taxon>
        <taxon>Campylobacter</taxon>
    </lineage>
</organism>
<protein>
    <submittedName>
        <fullName evidence="1">Uncharacterized protein</fullName>
    </submittedName>
</protein>
<comment type="caution">
    <text evidence="1">The sequence shown here is derived from an EMBL/GenBank/DDBJ whole genome shotgun (WGS) entry which is preliminary data.</text>
</comment>
<evidence type="ECO:0000313" key="1">
    <source>
        <dbReference type="EMBL" id="EAK2500392.1"/>
    </source>
</evidence>
<gene>
    <name evidence="1" type="ORF">BZ257_03700</name>
</gene>
<proteinExistence type="predicted"/>
<accession>A0A5T0RFB2</accession>
<reference evidence="1" key="1">
    <citation type="submission" date="2018-05" db="EMBL/GenBank/DDBJ databases">
        <authorList>
            <consortium name="PulseNet: The National Subtyping Network for Foodborne Disease Surveillance"/>
            <person name="Tarr C.L."/>
            <person name="Trees E."/>
            <person name="Katz L.S."/>
            <person name="Carleton-Romer H.A."/>
            <person name="Stroika S."/>
            <person name="Kucerova Z."/>
            <person name="Roache K.F."/>
            <person name="Sabol A.L."/>
            <person name="Besser J."/>
            <person name="Gerner-Smidt P."/>
        </authorList>
    </citation>
    <scope>NUCLEOTIDE SEQUENCE</scope>
    <source>
        <strain evidence="1">PNUSAC001416</strain>
    </source>
</reference>